<dbReference type="AlphaFoldDB" id="A0A6C0ETZ1"/>
<organism evidence="1">
    <name type="scientific">viral metagenome</name>
    <dbReference type="NCBI Taxonomy" id="1070528"/>
    <lineage>
        <taxon>unclassified sequences</taxon>
        <taxon>metagenomes</taxon>
        <taxon>organismal metagenomes</taxon>
    </lineage>
</organism>
<dbReference type="EMBL" id="MN738932">
    <property type="protein sequence ID" value="QHT32212.1"/>
    <property type="molecule type" value="Genomic_DNA"/>
</dbReference>
<proteinExistence type="predicted"/>
<accession>A0A6C0ETZ1</accession>
<reference evidence="1" key="1">
    <citation type="journal article" date="2020" name="Nature">
        <title>Giant virus diversity and host interactions through global metagenomics.</title>
        <authorList>
            <person name="Schulz F."/>
            <person name="Roux S."/>
            <person name="Paez-Espino D."/>
            <person name="Jungbluth S."/>
            <person name="Walsh D.A."/>
            <person name="Denef V.J."/>
            <person name="McMahon K.D."/>
            <person name="Konstantinidis K.T."/>
            <person name="Eloe-Fadrosh E.A."/>
            <person name="Kyrpides N.C."/>
            <person name="Woyke T."/>
        </authorList>
    </citation>
    <scope>NUCLEOTIDE SEQUENCE</scope>
    <source>
        <strain evidence="1">GVMAG-M-3300009159-65</strain>
    </source>
</reference>
<protein>
    <submittedName>
        <fullName evidence="1">Uncharacterized protein</fullName>
    </submittedName>
</protein>
<name>A0A6C0ETZ1_9ZZZZ</name>
<evidence type="ECO:0000313" key="1">
    <source>
        <dbReference type="EMBL" id="QHT32212.1"/>
    </source>
</evidence>
<sequence>MNSNSKSNPSQQKNVDIIKFTMRCSTDEAFKYLDYKGNINTDCMGNFKEFLPKIIYPQESEQDFKKFKKDYNEKY</sequence>